<dbReference type="SUPFAM" id="SSF55729">
    <property type="entry name" value="Acyl-CoA N-acyltransferases (Nat)"/>
    <property type="match status" value="1"/>
</dbReference>
<sequence>MAELSWLPARRASVEDLEAVFATGTAAKCRCQAMKVPGWIWRDSTQEEREAALLEQTACGSPAASTGPTSGVIGYVDGEPAGWVAVEPRESYPRLWSRKQAWMRMDPELEGVWSVTCFVVRKGFRRAGLCYELARAAVEHAQHSGARVLEGYPTEQPAGKTVIWDEASVGMLQVFLEAGFEVHASPTLRRRVVRRQLV</sequence>
<organism evidence="2 3">
    <name type="scientific">Nocardioides nanhaiensis</name>
    <dbReference type="NCBI Taxonomy" id="1476871"/>
    <lineage>
        <taxon>Bacteria</taxon>
        <taxon>Bacillati</taxon>
        <taxon>Actinomycetota</taxon>
        <taxon>Actinomycetes</taxon>
        <taxon>Propionibacteriales</taxon>
        <taxon>Nocardioidaceae</taxon>
        <taxon>Nocardioides</taxon>
    </lineage>
</organism>
<dbReference type="Proteomes" id="UP001500621">
    <property type="component" value="Unassembled WGS sequence"/>
</dbReference>
<dbReference type="InterPro" id="IPR000182">
    <property type="entry name" value="GNAT_dom"/>
</dbReference>
<dbReference type="PROSITE" id="PS51186">
    <property type="entry name" value="GNAT"/>
    <property type="match status" value="1"/>
</dbReference>
<feature type="domain" description="N-acetyltransferase" evidence="1">
    <location>
        <begin position="7"/>
        <end position="198"/>
    </location>
</feature>
<evidence type="ECO:0000313" key="2">
    <source>
        <dbReference type="EMBL" id="GAA4696465.1"/>
    </source>
</evidence>
<evidence type="ECO:0000259" key="1">
    <source>
        <dbReference type="PROSITE" id="PS51186"/>
    </source>
</evidence>
<accession>A0ABP8WZP1</accession>
<comment type="caution">
    <text evidence="2">The sequence shown here is derived from an EMBL/GenBank/DDBJ whole genome shotgun (WGS) entry which is preliminary data.</text>
</comment>
<dbReference type="CDD" id="cd04301">
    <property type="entry name" value="NAT_SF"/>
    <property type="match status" value="1"/>
</dbReference>
<dbReference type="Pfam" id="PF00583">
    <property type="entry name" value="Acetyltransf_1"/>
    <property type="match status" value="1"/>
</dbReference>
<dbReference type="InterPro" id="IPR016181">
    <property type="entry name" value="Acyl_CoA_acyltransferase"/>
</dbReference>
<evidence type="ECO:0000313" key="3">
    <source>
        <dbReference type="Proteomes" id="UP001500621"/>
    </source>
</evidence>
<reference evidence="3" key="1">
    <citation type="journal article" date="2019" name="Int. J. Syst. Evol. Microbiol.">
        <title>The Global Catalogue of Microorganisms (GCM) 10K type strain sequencing project: providing services to taxonomists for standard genome sequencing and annotation.</title>
        <authorList>
            <consortium name="The Broad Institute Genomics Platform"/>
            <consortium name="The Broad Institute Genome Sequencing Center for Infectious Disease"/>
            <person name="Wu L."/>
            <person name="Ma J."/>
        </authorList>
    </citation>
    <scope>NUCLEOTIDE SEQUENCE [LARGE SCALE GENOMIC DNA]</scope>
    <source>
        <strain evidence="3">JCM 18127</strain>
    </source>
</reference>
<proteinExistence type="predicted"/>
<name>A0ABP8WZP1_9ACTN</name>
<keyword evidence="3" id="KW-1185">Reference proteome</keyword>
<dbReference type="EMBL" id="BAABIM010000004">
    <property type="protein sequence ID" value="GAA4696465.1"/>
    <property type="molecule type" value="Genomic_DNA"/>
</dbReference>
<protein>
    <recommendedName>
        <fullName evidence="1">N-acetyltransferase domain-containing protein</fullName>
    </recommendedName>
</protein>
<gene>
    <name evidence="2" type="ORF">GCM10023226_38660</name>
</gene>
<dbReference type="RefSeq" id="WP_345270011.1">
    <property type="nucleotide sequence ID" value="NZ_BAABIM010000004.1"/>
</dbReference>
<dbReference type="Gene3D" id="3.40.630.30">
    <property type="match status" value="1"/>
</dbReference>